<reference evidence="1 2" key="1">
    <citation type="submission" date="2018-08" db="EMBL/GenBank/DDBJ databases">
        <title>Pallidiluteibacterium maritimus gen. nov., sp. nov., isolated from coastal sediment.</title>
        <authorList>
            <person name="Zhou L.Y."/>
        </authorList>
    </citation>
    <scope>NUCLEOTIDE SEQUENCE [LARGE SCALE GENOMIC DNA]</scope>
    <source>
        <strain evidence="1 2">XSD2</strain>
    </source>
</reference>
<accession>A0A399SUG0</accession>
<evidence type="ECO:0008006" key="3">
    <source>
        <dbReference type="Google" id="ProtNLM"/>
    </source>
</evidence>
<dbReference type="AlphaFoldDB" id="A0A399SUG0"/>
<evidence type="ECO:0000313" key="2">
    <source>
        <dbReference type="Proteomes" id="UP000265926"/>
    </source>
</evidence>
<name>A0A399SUG0_9BACT</name>
<dbReference type="EMBL" id="QWGR01000007">
    <property type="protein sequence ID" value="RIJ47610.1"/>
    <property type="molecule type" value="Genomic_DNA"/>
</dbReference>
<dbReference type="OrthoDB" id="1220440at2"/>
<dbReference type="Gene3D" id="3.40.50.2000">
    <property type="entry name" value="Glycogen Phosphorylase B"/>
    <property type="match status" value="3"/>
</dbReference>
<sequence>MKKINCLIYLCVGNPSVLEAQVLELLNYYNSNNTFPEVILLQGYKNKKEKIAIEKKLQPYPIKYIWFKYYPIYFLPSIFTIISLYKSLNRIIKDKKSYFLHIRSDMFGFFVKIIFGIKKWPLNILIDVRGIGTAGLTYKKRLSNTAYVRSYFKMKLIKFEYKHLFKQPYIHLSVVSPAIKKEFISKYNYPEKYITVNPNISGQQFKFDPLSRKNIRKEYGFRDSDLVAICSSNGGAKWQKDFEIIKHLVNIGIKVVNLSPHPVKIEGLINKIVPFQEMPKYLSAADIAILWRENDFMNEVASPSKFSEFASMGLFVIHNGSVDIAQKHIINTNAGTIIKQPEEITYEKLKNIDFSKRAYWSDAGISLFGIENIAENYVSKYNEIYNS</sequence>
<dbReference type="SUPFAM" id="SSF53756">
    <property type="entry name" value="UDP-Glycosyltransferase/glycogen phosphorylase"/>
    <property type="match status" value="1"/>
</dbReference>
<organism evidence="1 2">
    <name type="scientific">Maribellus luteus</name>
    <dbReference type="NCBI Taxonomy" id="2305463"/>
    <lineage>
        <taxon>Bacteria</taxon>
        <taxon>Pseudomonadati</taxon>
        <taxon>Bacteroidota</taxon>
        <taxon>Bacteroidia</taxon>
        <taxon>Marinilabiliales</taxon>
        <taxon>Prolixibacteraceae</taxon>
        <taxon>Maribellus</taxon>
    </lineage>
</organism>
<dbReference type="RefSeq" id="WP_119438496.1">
    <property type="nucleotide sequence ID" value="NZ_QWGR01000007.1"/>
</dbReference>
<comment type="caution">
    <text evidence="1">The sequence shown here is derived from an EMBL/GenBank/DDBJ whole genome shotgun (WGS) entry which is preliminary data.</text>
</comment>
<proteinExistence type="predicted"/>
<evidence type="ECO:0000313" key="1">
    <source>
        <dbReference type="EMBL" id="RIJ47610.1"/>
    </source>
</evidence>
<keyword evidence="2" id="KW-1185">Reference proteome</keyword>
<dbReference type="Proteomes" id="UP000265926">
    <property type="component" value="Unassembled WGS sequence"/>
</dbReference>
<protein>
    <recommendedName>
        <fullName evidence="3">Glycosyltransferase</fullName>
    </recommendedName>
</protein>
<gene>
    <name evidence="1" type="ORF">D1614_13575</name>
</gene>